<feature type="transmembrane region" description="Helical" evidence="6">
    <location>
        <begin position="186"/>
        <end position="208"/>
    </location>
</feature>
<keyword evidence="5 6" id="KW-0472">Membrane</keyword>
<evidence type="ECO:0000256" key="3">
    <source>
        <dbReference type="ARBA" id="ARBA00022692"/>
    </source>
</evidence>
<evidence type="ECO:0000256" key="4">
    <source>
        <dbReference type="ARBA" id="ARBA00022989"/>
    </source>
</evidence>
<dbReference type="EMBL" id="AP027452">
    <property type="protein sequence ID" value="BDY28520.1"/>
    <property type="molecule type" value="Genomic_DNA"/>
</dbReference>
<evidence type="ECO:0000313" key="8">
    <source>
        <dbReference type="EMBL" id="BDY28520.1"/>
    </source>
</evidence>
<dbReference type="GO" id="GO:0016020">
    <property type="term" value="C:membrane"/>
    <property type="evidence" value="ECO:0007669"/>
    <property type="project" value="UniProtKB-SubCell"/>
</dbReference>
<sequence>MNARLAALRTPELAMSAGALSVSASAIFIDLSRVSPGTASFYRCALALPALAGLAVRERRRETRRPSRWLLPAAAAGGFFAGDMLLWTQAIVEVGAGLSTVLVNAQVVIVPLLALIIDREPVHRRYLFCLPWLIVGVVLTGGVLEHGVSGSDPVWGTVHAIGAAVCYSGFLYLLRRSGRHGHVVQSYSLVVATAAVASLIAGTAWHGVDLTPSMAALGWLALTALFGQVLGWLLVARATPRLSSDVGAALLMLTPVGALVLGAVVLGERPTVLQLTGAVVMLVSAYAATNDQKWLRRMMRRDQS</sequence>
<feature type="transmembrane region" description="Helical" evidence="6">
    <location>
        <begin position="214"/>
        <end position="235"/>
    </location>
</feature>
<evidence type="ECO:0000259" key="7">
    <source>
        <dbReference type="Pfam" id="PF00892"/>
    </source>
</evidence>
<dbReference type="AlphaFoldDB" id="A0AAI8TU12"/>
<evidence type="ECO:0000313" key="9">
    <source>
        <dbReference type="Proteomes" id="UP001241092"/>
    </source>
</evidence>
<dbReference type="InterPro" id="IPR037185">
    <property type="entry name" value="EmrE-like"/>
</dbReference>
<dbReference type="Proteomes" id="UP001241092">
    <property type="component" value="Chromosome"/>
</dbReference>
<evidence type="ECO:0000256" key="2">
    <source>
        <dbReference type="ARBA" id="ARBA00007362"/>
    </source>
</evidence>
<gene>
    <name evidence="8" type="ORF">hbim_02454</name>
</gene>
<feature type="domain" description="EamA" evidence="7">
    <location>
        <begin position="13"/>
        <end position="140"/>
    </location>
</feature>
<name>A0AAI8TU12_MYCME</name>
<proteinExistence type="inferred from homology"/>
<comment type="subcellular location">
    <subcellularLocation>
        <location evidence="1">Membrane</location>
        <topology evidence="1">Multi-pass membrane protein</topology>
    </subcellularLocation>
</comment>
<protein>
    <recommendedName>
        <fullName evidence="7">EamA domain-containing protein</fullName>
    </recommendedName>
</protein>
<feature type="domain" description="EamA" evidence="7">
    <location>
        <begin position="155"/>
        <end position="286"/>
    </location>
</feature>
<evidence type="ECO:0000256" key="1">
    <source>
        <dbReference type="ARBA" id="ARBA00004141"/>
    </source>
</evidence>
<dbReference type="Pfam" id="PF00892">
    <property type="entry name" value="EamA"/>
    <property type="match status" value="2"/>
</dbReference>
<evidence type="ECO:0000256" key="5">
    <source>
        <dbReference type="ARBA" id="ARBA00023136"/>
    </source>
</evidence>
<comment type="similarity">
    <text evidence="2">Belongs to the EamA transporter family.</text>
</comment>
<dbReference type="PANTHER" id="PTHR32322:SF2">
    <property type="entry name" value="EAMA DOMAIN-CONTAINING PROTEIN"/>
    <property type="match status" value="1"/>
</dbReference>
<feature type="transmembrane region" description="Helical" evidence="6">
    <location>
        <begin position="156"/>
        <end position="174"/>
    </location>
</feature>
<feature type="transmembrane region" description="Helical" evidence="6">
    <location>
        <begin position="69"/>
        <end position="88"/>
    </location>
</feature>
<evidence type="ECO:0000256" key="6">
    <source>
        <dbReference type="SAM" id="Phobius"/>
    </source>
</evidence>
<keyword evidence="4 6" id="KW-1133">Transmembrane helix</keyword>
<keyword evidence="3 6" id="KW-0812">Transmembrane</keyword>
<feature type="transmembrane region" description="Helical" evidence="6">
    <location>
        <begin position="94"/>
        <end position="117"/>
    </location>
</feature>
<dbReference type="RefSeq" id="WP_276822944.1">
    <property type="nucleotide sequence ID" value="NZ_AP027452.1"/>
</dbReference>
<accession>A0AAI8TU12</accession>
<dbReference type="PANTHER" id="PTHR32322">
    <property type="entry name" value="INNER MEMBRANE TRANSPORTER"/>
    <property type="match status" value="1"/>
</dbReference>
<feature type="transmembrane region" description="Helical" evidence="6">
    <location>
        <begin position="272"/>
        <end position="289"/>
    </location>
</feature>
<feature type="transmembrane region" description="Helical" evidence="6">
    <location>
        <begin position="40"/>
        <end position="57"/>
    </location>
</feature>
<feature type="transmembrane region" description="Helical" evidence="6">
    <location>
        <begin position="247"/>
        <end position="266"/>
    </location>
</feature>
<reference evidence="8" key="1">
    <citation type="submission" date="2023-03" db="EMBL/GenBank/DDBJ databases">
        <title>Draft genome sequence of a Mycolicibacterium mageritense strain H4_3_1 isolated from a hybrid biological-inorganic system reactor.</title>
        <authorList>
            <person name="Feng X."/>
            <person name="Kazama D."/>
            <person name="Sato K."/>
            <person name="Kobayashi H."/>
        </authorList>
    </citation>
    <scope>NUCLEOTIDE SEQUENCE</scope>
    <source>
        <strain evidence="8">H4_3_1</strain>
    </source>
</reference>
<dbReference type="InterPro" id="IPR050638">
    <property type="entry name" value="AA-Vitamin_Transporters"/>
</dbReference>
<dbReference type="InterPro" id="IPR000620">
    <property type="entry name" value="EamA_dom"/>
</dbReference>
<dbReference type="SUPFAM" id="SSF103481">
    <property type="entry name" value="Multidrug resistance efflux transporter EmrE"/>
    <property type="match status" value="2"/>
</dbReference>
<feature type="transmembrane region" description="Helical" evidence="6">
    <location>
        <begin position="126"/>
        <end position="144"/>
    </location>
</feature>
<organism evidence="8 9">
    <name type="scientific">Mycolicibacterium mageritense</name>
    <name type="common">Mycobacterium mageritense</name>
    <dbReference type="NCBI Taxonomy" id="53462"/>
    <lineage>
        <taxon>Bacteria</taxon>
        <taxon>Bacillati</taxon>
        <taxon>Actinomycetota</taxon>
        <taxon>Actinomycetes</taxon>
        <taxon>Mycobacteriales</taxon>
        <taxon>Mycobacteriaceae</taxon>
        <taxon>Mycolicibacterium</taxon>
    </lineage>
</organism>